<dbReference type="RefSeq" id="WP_005397772.1">
    <property type="nucleotide sequence ID" value="NZ_JH601088.1"/>
</dbReference>
<evidence type="ECO:0000256" key="2">
    <source>
        <dbReference type="ARBA" id="ARBA00008193"/>
    </source>
</evidence>
<feature type="domain" description="Glycine transporter" evidence="8">
    <location>
        <begin position="7"/>
        <end position="80"/>
    </location>
</feature>
<feature type="transmembrane region" description="Helical" evidence="7">
    <location>
        <begin position="68"/>
        <end position="87"/>
    </location>
</feature>
<keyword evidence="5 7" id="KW-1133">Transmembrane helix</keyword>
<proteinExistence type="inferred from homology"/>
<feature type="transmembrane region" description="Helical" evidence="7">
    <location>
        <begin position="99"/>
        <end position="122"/>
    </location>
</feature>
<feature type="transmembrane region" description="Helical" evidence="7">
    <location>
        <begin position="161"/>
        <end position="176"/>
    </location>
</feature>
<dbReference type="STRING" id="883114.HMPREF9709_00561"/>
<keyword evidence="10" id="KW-1185">Reference proteome</keyword>
<feature type="domain" description="Glycine transporter" evidence="8">
    <location>
        <begin position="102"/>
        <end position="177"/>
    </location>
</feature>
<evidence type="ECO:0000256" key="4">
    <source>
        <dbReference type="ARBA" id="ARBA00022692"/>
    </source>
</evidence>
<evidence type="ECO:0000313" key="9">
    <source>
        <dbReference type="EMBL" id="EHR35034.1"/>
    </source>
</evidence>
<evidence type="ECO:0000256" key="3">
    <source>
        <dbReference type="ARBA" id="ARBA00022475"/>
    </source>
</evidence>
<evidence type="ECO:0000256" key="1">
    <source>
        <dbReference type="ARBA" id="ARBA00004651"/>
    </source>
</evidence>
<comment type="subcellular location">
    <subcellularLocation>
        <location evidence="1">Cell membrane</location>
        <topology evidence="1">Multi-pass membrane protein</topology>
    </subcellularLocation>
</comment>
<evidence type="ECO:0000256" key="5">
    <source>
        <dbReference type="ARBA" id="ARBA00022989"/>
    </source>
</evidence>
<gene>
    <name evidence="9" type="ORF">HMPREF9709_00561</name>
</gene>
<keyword evidence="6 7" id="KW-0472">Membrane</keyword>
<feature type="transmembrane region" description="Helical" evidence="7">
    <location>
        <begin position="6"/>
        <end position="22"/>
    </location>
</feature>
<dbReference type="GeneID" id="96998570"/>
<feature type="transmembrane region" description="Helical" evidence="7">
    <location>
        <begin position="29"/>
        <end position="48"/>
    </location>
</feature>
<dbReference type="PANTHER" id="PTHR30506:SF3">
    <property type="entry name" value="UPF0126 INNER MEMBRANE PROTEIN YADS-RELATED"/>
    <property type="match status" value="1"/>
</dbReference>
<dbReference type="PATRIC" id="fig|883114.3.peg.556"/>
<dbReference type="GO" id="GO:0005886">
    <property type="term" value="C:plasma membrane"/>
    <property type="evidence" value="ECO:0007669"/>
    <property type="project" value="UniProtKB-SubCell"/>
</dbReference>
<name>H3NMK0_9FIRM</name>
<organism evidence="9 10">
    <name type="scientific">Helcococcus kunzii ATCC 51366</name>
    <dbReference type="NCBI Taxonomy" id="883114"/>
    <lineage>
        <taxon>Bacteria</taxon>
        <taxon>Bacillati</taxon>
        <taxon>Bacillota</taxon>
        <taxon>Tissierellia</taxon>
        <taxon>Tissierellales</taxon>
        <taxon>Peptoniphilaceae</taxon>
        <taxon>Helcococcus</taxon>
    </lineage>
</organism>
<dbReference type="Proteomes" id="UP000004191">
    <property type="component" value="Unassembled WGS sequence"/>
</dbReference>
<reference evidence="9 10" key="1">
    <citation type="submission" date="2012-01" db="EMBL/GenBank/DDBJ databases">
        <title>The Genome Sequence of Helcococcus kunzii ATCC 51366.</title>
        <authorList>
            <consortium name="The Broad Institute Genome Sequencing Platform"/>
            <person name="Earl A."/>
            <person name="Ward D."/>
            <person name="Feldgarden M."/>
            <person name="Gevers D."/>
            <person name="Huys G."/>
            <person name="Young S.K."/>
            <person name="Zeng Q."/>
            <person name="Gargeya S."/>
            <person name="Fitzgerald M."/>
            <person name="Haas B."/>
            <person name="Abouelleil A."/>
            <person name="Alvarado L."/>
            <person name="Arachchi H.M."/>
            <person name="Berlin A."/>
            <person name="Chapman S.B."/>
            <person name="Gearin G."/>
            <person name="Goldberg J."/>
            <person name="Griggs A."/>
            <person name="Gujja S."/>
            <person name="Hansen M."/>
            <person name="Heiman D."/>
            <person name="Howarth C."/>
            <person name="Larimer J."/>
            <person name="Lui A."/>
            <person name="MacDonald P.J.P."/>
            <person name="McCowen C."/>
            <person name="Montmayeur A."/>
            <person name="Murphy C."/>
            <person name="Neiman D."/>
            <person name="Pearson M."/>
            <person name="Priest M."/>
            <person name="Roberts A."/>
            <person name="Saif S."/>
            <person name="Shea T."/>
            <person name="Sisk P."/>
            <person name="Stolte C."/>
            <person name="Sykes S."/>
            <person name="Wortman J."/>
            <person name="Nusbaum C."/>
            <person name="Birren B."/>
        </authorList>
    </citation>
    <scope>NUCLEOTIDE SEQUENCE [LARGE SCALE GENOMIC DNA]</scope>
    <source>
        <strain evidence="9 10">ATCC 51366</strain>
    </source>
</reference>
<dbReference type="OrthoDB" id="9791874at2"/>
<dbReference type="eggNOG" id="COG2860">
    <property type="taxonomic scope" value="Bacteria"/>
</dbReference>
<dbReference type="EMBL" id="AGEI01000015">
    <property type="protein sequence ID" value="EHR35034.1"/>
    <property type="molecule type" value="Genomic_DNA"/>
</dbReference>
<evidence type="ECO:0000313" key="10">
    <source>
        <dbReference type="Proteomes" id="UP000004191"/>
    </source>
</evidence>
<feature type="transmembrane region" description="Helical" evidence="7">
    <location>
        <begin position="128"/>
        <end position="149"/>
    </location>
</feature>
<dbReference type="InterPro" id="IPR005115">
    <property type="entry name" value="Gly_transporter"/>
</dbReference>
<accession>H3NMK0</accession>
<dbReference type="PANTHER" id="PTHR30506">
    <property type="entry name" value="INNER MEMBRANE PROTEIN"/>
    <property type="match status" value="1"/>
</dbReference>
<keyword evidence="3" id="KW-1003">Cell membrane</keyword>
<dbReference type="HOGENOM" id="CLU_064906_2_1_9"/>
<evidence type="ECO:0000256" key="7">
    <source>
        <dbReference type="SAM" id="Phobius"/>
    </source>
</evidence>
<sequence>MSNYILYIEVLGTVAFALSGAMEGMKKNLDILGVLILGVVTATGGGVIRDLTIGINPPLTFRSGTNIYISLITSATIFILSFFNENVNKRTVNKIFERALIYSDAIGLGVFTITGMQIAYHINNNHSLILYIFVGLISGVGGGIIRDLLIDSVPYILNKHVYASASIVGGLFFHLFKKVNIIPEQISIPLCIVIIIAIRIVAYHKKWNLPKATVIIE</sequence>
<dbReference type="AlphaFoldDB" id="H3NMK0"/>
<keyword evidence="4 7" id="KW-0812">Transmembrane</keyword>
<evidence type="ECO:0000259" key="8">
    <source>
        <dbReference type="Pfam" id="PF03458"/>
    </source>
</evidence>
<comment type="similarity">
    <text evidence="2">Belongs to the UPF0126 family.</text>
</comment>
<evidence type="ECO:0000256" key="6">
    <source>
        <dbReference type="ARBA" id="ARBA00023136"/>
    </source>
</evidence>
<feature type="transmembrane region" description="Helical" evidence="7">
    <location>
        <begin position="182"/>
        <end position="202"/>
    </location>
</feature>
<protein>
    <recommendedName>
        <fullName evidence="8">Glycine transporter domain-containing protein</fullName>
    </recommendedName>
</protein>
<comment type="caution">
    <text evidence="9">The sequence shown here is derived from an EMBL/GenBank/DDBJ whole genome shotgun (WGS) entry which is preliminary data.</text>
</comment>
<dbReference type="Pfam" id="PF03458">
    <property type="entry name" value="Gly_transporter"/>
    <property type="match status" value="2"/>
</dbReference>